<proteinExistence type="predicted"/>
<dbReference type="InterPro" id="IPR027417">
    <property type="entry name" value="P-loop_NTPase"/>
</dbReference>
<keyword evidence="4" id="KW-0067">ATP-binding</keyword>
<accession>A0A5N5RML5</accession>
<dbReference type="AlphaFoldDB" id="A0A5N5RML5"/>
<evidence type="ECO:0000313" key="5">
    <source>
        <dbReference type="Proteomes" id="UP000326336"/>
    </source>
</evidence>
<dbReference type="InterPro" id="IPR025420">
    <property type="entry name" value="DUF4143"/>
</dbReference>
<dbReference type="Proteomes" id="UP000326336">
    <property type="component" value="Unassembled WGS sequence"/>
</dbReference>
<keyword evidence="4" id="KW-0547">Nucleotide-binding</keyword>
<dbReference type="Pfam" id="PF13173">
    <property type="entry name" value="AAA_14"/>
    <property type="match status" value="1"/>
</dbReference>
<dbReference type="Pfam" id="PF13635">
    <property type="entry name" value="DUF4143"/>
    <property type="match status" value="1"/>
</dbReference>
<name>A0A5N5RML5_9BIFI</name>
<dbReference type="PANTHER" id="PTHR43566:SF2">
    <property type="entry name" value="DUF4143 DOMAIN-CONTAINING PROTEIN"/>
    <property type="match status" value="1"/>
</dbReference>
<evidence type="ECO:0000313" key="4">
    <source>
        <dbReference type="EMBL" id="KAB5608544.1"/>
    </source>
</evidence>
<feature type="compositionally biased region" description="Pro residues" evidence="1">
    <location>
        <begin position="1"/>
        <end position="24"/>
    </location>
</feature>
<evidence type="ECO:0000259" key="3">
    <source>
        <dbReference type="Pfam" id="PF13635"/>
    </source>
</evidence>
<feature type="domain" description="AAA" evidence="2">
    <location>
        <begin position="50"/>
        <end position="165"/>
    </location>
</feature>
<dbReference type="EMBL" id="RQSP01000002">
    <property type="protein sequence ID" value="KAB5608544.1"/>
    <property type="molecule type" value="Genomic_DNA"/>
</dbReference>
<keyword evidence="5" id="KW-1185">Reference proteome</keyword>
<reference evidence="4 5" key="1">
    <citation type="journal article" date="2019" name="Int. J. Syst. Evol. Microbiol.">
        <title>Bifidobacterium jacchi sp. nov., isolated from the faeces of a baby common marmoset (Callithrix jacchus).</title>
        <authorList>
            <person name="Modesto M."/>
            <person name="Watanabe K."/>
            <person name="Arita M."/>
            <person name="Satti M."/>
            <person name="Oki K."/>
            <person name="Sciavilla P."/>
            <person name="Patavino C."/>
            <person name="Camma C."/>
            <person name="Michelini S."/>
            <person name="Sgorbati B."/>
            <person name="Mattarelli P."/>
        </authorList>
    </citation>
    <scope>NUCLEOTIDE SEQUENCE [LARGE SCALE GENOMIC DNA]</scope>
    <source>
        <strain evidence="4 5">MRM 9.3</strain>
    </source>
</reference>
<protein>
    <submittedName>
        <fullName evidence="4">ATP-binding protein</fullName>
    </submittedName>
</protein>
<dbReference type="RefSeq" id="WP_151915915.1">
    <property type="nucleotide sequence ID" value="NZ_RQSP01000002.1"/>
</dbReference>
<feature type="region of interest" description="Disordered" evidence="1">
    <location>
        <begin position="1"/>
        <end position="30"/>
    </location>
</feature>
<dbReference type="SUPFAM" id="SSF52540">
    <property type="entry name" value="P-loop containing nucleoside triphosphate hydrolases"/>
    <property type="match status" value="1"/>
</dbReference>
<evidence type="ECO:0000259" key="2">
    <source>
        <dbReference type="Pfam" id="PF13173"/>
    </source>
</evidence>
<dbReference type="GO" id="GO:0005524">
    <property type="term" value="F:ATP binding"/>
    <property type="evidence" value="ECO:0007669"/>
    <property type="project" value="UniProtKB-KW"/>
</dbReference>
<sequence>MPSTPPTPPSTPQPPTLPPSPTPQHNPRGRSSYLPRVYDALLRKRLSAKGAVLVEGPKWCGKTTTCEQIAASTLYMADPAARAQNLLFAETQPSFLLEGAVPRLIDEWQLAPQLWDAVRFEVDRRGAFGQFILTGSSVPPNLNEISHTGTGRIARMRMRPMSLFESGDSTGTTSLAALFAGESLPPSHAGMSIERLAFLLCRGGWPGAVGITDEYAALQQSVDYVDAVVESDISRVDDVERDPHLARRLLRSYARMESSQASTAQIAADAAANETSGPSAKTVQSYLRALEKIFVIEDLSAWNPNLRSKTAIRSADTRHFVDPSIATAALGVNPQGILLDLETFGLLFEGLCVRDLRVYADSLDGQVFHYRDKTGLECDAVIHLRDGRYGLIEVKLGGNRLIEEGAGNLRKLASRLDTSRMNKPSFLMVLTGTGAYSYTRPDGVVVAPVSTLRP</sequence>
<feature type="domain" description="DUF4143" evidence="3">
    <location>
        <begin position="230"/>
        <end position="396"/>
    </location>
</feature>
<gene>
    <name evidence="4" type="ORF">EHS19_00925</name>
</gene>
<dbReference type="OrthoDB" id="128089at2"/>
<organism evidence="4 5">
    <name type="scientific">Bifidobacterium jacchi</name>
    <dbReference type="NCBI Taxonomy" id="2490545"/>
    <lineage>
        <taxon>Bacteria</taxon>
        <taxon>Bacillati</taxon>
        <taxon>Actinomycetota</taxon>
        <taxon>Actinomycetes</taxon>
        <taxon>Bifidobacteriales</taxon>
        <taxon>Bifidobacteriaceae</taxon>
        <taxon>Bifidobacterium</taxon>
    </lineage>
</organism>
<dbReference type="PANTHER" id="PTHR43566">
    <property type="entry name" value="CONSERVED PROTEIN"/>
    <property type="match status" value="1"/>
</dbReference>
<dbReference type="InterPro" id="IPR041682">
    <property type="entry name" value="AAA_14"/>
</dbReference>
<evidence type="ECO:0000256" key="1">
    <source>
        <dbReference type="SAM" id="MobiDB-lite"/>
    </source>
</evidence>
<comment type="caution">
    <text evidence="4">The sequence shown here is derived from an EMBL/GenBank/DDBJ whole genome shotgun (WGS) entry which is preliminary data.</text>
</comment>